<dbReference type="AlphaFoldDB" id="A0AAV4NEZ6"/>
<evidence type="ECO:0000313" key="2">
    <source>
        <dbReference type="EMBL" id="GIX81957.1"/>
    </source>
</evidence>
<evidence type="ECO:0000313" key="3">
    <source>
        <dbReference type="Proteomes" id="UP001054945"/>
    </source>
</evidence>
<organism evidence="2 3">
    <name type="scientific">Caerostris extrusa</name>
    <name type="common">Bark spider</name>
    <name type="synonym">Caerostris bankana</name>
    <dbReference type="NCBI Taxonomy" id="172846"/>
    <lineage>
        <taxon>Eukaryota</taxon>
        <taxon>Metazoa</taxon>
        <taxon>Ecdysozoa</taxon>
        <taxon>Arthropoda</taxon>
        <taxon>Chelicerata</taxon>
        <taxon>Arachnida</taxon>
        <taxon>Araneae</taxon>
        <taxon>Araneomorphae</taxon>
        <taxon>Entelegynae</taxon>
        <taxon>Araneoidea</taxon>
        <taxon>Araneidae</taxon>
        <taxon>Caerostris</taxon>
    </lineage>
</organism>
<protein>
    <submittedName>
        <fullName evidence="2">Uncharacterized protein</fullName>
    </submittedName>
</protein>
<dbReference type="Proteomes" id="UP001054945">
    <property type="component" value="Unassembled WGS sequence"/>
</dbReference>
<comment type="caution">
    <text evidence="2">The sequence shown here is derived from an EMBL/GenBank/DDBJ whole genome shotgun (WGS) entry which is preliminary data.</text>
</comment>
<keyword evidence="3" id="KW-1185">Reference proteome</keyword>
<accession>A0AAV4NEZ6</accession>
<feature type="region of interest" description="Disordered" evidence="1">
    <location>
        <begin position="1"/>
        <end position="62"/>
    </location>
</feature>
<reference evidence="2 3" key="1">
    <citation type="submission" date="2021-06" db="EMBL/GenBank/DDBJ databases">
        <title>Caerostris extrusa draft genome.</title>
        <authorList>
            <person name="Kono N."/>
            <person name="Arakawa K."/>
        </authorList>
    </citation>
    <scope>NUCLEOTIDE SEQUENCE [LARGE SCALE GENOMIC DNA]</scope>
</reference>
<sequence length="94" mass="10267">MDWPVAQDPLPLPSGADVTQDSGSGGFPWPQHSHFEFLTSGDVPGGRPPGEEGGEGRLPAVLEESPNHGYWTWCTRWRSGRKWRRSGSSSPTAH</sequence>
<proteinExistence type="predicted"/>
<evidence type="ECO:0000256" key="1">
    <source>
        <dbReference type="SAM" id="MobiDB-lite"/>
    </source>
</evidence>
<gene>
    <name evidence="2" type="ORF">CEXT_637421</name>
</gene>
<dbReference type="EMBL" id="BPLR01003188">
    <property type="protein sequence ID" value="GIX81957.1"/>
    <property type="molecule type" value="Genomic_DNA"/>
</dbReference>
<name>A0AAV4NEZ6_CAEEX</name>